<dbReference type="InterPro" id="IPR011083">
    <property type="entry name" value="Phage_tail_collar_dom"/>
</dbReference>
<dbReference type="Pfam" id="PF07484">
    <property type="entry name" value="Collar"/>
    <property type="match status" value="1"/>
</dbReference>
<dbReference type="STRING" id="690567.605"/>
<proteinExistence type="predicted"/>
<reference evidence="2 3" key="1">
    <citation type="submission" date="2015-03" db="EMBL/GenBank/DDBJ databases">
        <authorList>
            <person name="Murphy D."/>
        </authorList>
    </citation>
    <scope>NUCLEOTIDE SEQUENCE [LARGE SCALE GENOMIC DNA]</scope>
    <source>
        <strain evidence="2 3">OL-4</strain>
    </source>
</reference>
<dbReference type="RefSeq" id="WP_046495663.1">
    <property type="nucleotide sequence ID" value="NZ_CGIH01000009.1"/>
</dbReference>
<dbReference type="InterPro" id="IPR037053">
    <property type="entry name" value="Phage_tail_collar_dom_sf"/>
</dbReference>
<sequence length="79" mass="8775">MDFYIGMIIPLPYFSPVGTLPCDGRELSVQNYQALFSLLGFRYGGNGTTTFCLPNLRGCEPHPGIQYVIVTDGIYPPRD</sequence>
<accession>A0A0E3W2Q7</accession>
<evidence type="ECO:0000313" key="3">
    <source>
        <dbReference type="Proteomes" id="UP000045545"/>
    </source>
</evidence>
<dbReference type="AlphaFoldDB" id="A0A0E3W2Q7"/>
<dbReference type="Gene3D" id="3.90.1340.10">
    <property type="entry name" value="Phage tail collar domain"/>
    <property type="match status" value="1"/>
</dbReference>
<dbReference type="OrthoDB" id="9810174at2"/>
<gene>
    <name evidence="2" type="ORF">605</name>
</gene>
<protein>
    <submittedName>
        <fullName evidence="2">Phage tail collar domain</fullName>
    </submittedName>
</protein>
<organism evidence="2 3">
    <name type="scientific">Syntrophomonas zehnderi OL-4</name>
    <dbReference type="NCBI Taxonomy" id="690567"/>
    <lineage>
        <taxon>Bacteria</taxon>
        <taxon>Bacillati</taxon>
        <taxon>Bacillota</taxon>
        <taxon>Clostridia</taxon>
        <taxon>Eubacteriales</taxon>
        <taxon>Syntrophomonadaceae</taxon>
        <taxon>Syntrophomonas</taxon>
    </lineage>
</organism>
<dbReference type="SUPFAM" id="SSF88874">
    <property type="entry name" value="Receptor-binding domain of short tail fibre protein gp12"/>
    <property type="match status" value="1"/>
</dbReference>
<keyword evidence="3" id="KW-1185">Reference proteome</keyword>
<name>A0A0E3W2Q7_9FIRM</name>
<dbReference type="EMBL" id="CGIH01000009">
    <property type="protein sequence ID" value="CFX14876.1"/>
    <property type="molecule type" value="Genomic_DNA"/>
</dbReference>
<dbReference type="Proteomes" id="UP000045545">
    <property type="component" value="Unassembled WGS sequence"/>
</dbReference>
<evidence type="ECO:0000313" key="2">
    <source>
        <dbReference type="EMBL" id="CFX14876.1"/>
    </source>
</evidence>
<evidence type="ECO:0000259" key="1">
    <source>
        <dbReference type="Pfam" id="PF07484"/>
    </source>
</evidence>
<feature type="domain" description="Phage tail collar" evidence="1">
    <location>
        <begin position="6"/>
        <end position="58"/>
    </location>
</feature>